<evidence type="ECO:0000313" key="3">
    <source>
        <dbReference type="EMBL" id="CAI8620057.1"/>
    </source>
</evidence>
<keyword evidence="4" id="KW-1185">Reference proteome</keyword>
<dbReference type="Pfam" id="PF07734">
    <property type="entry name" value="FBA_1"/>
    <property type="match status" value="1"/>
</dbReference>
<evidence type="ECO:0000256" key="1">
    <source>
        <dbReference type="SAM" id="MobiDB-lite"/>
    </source>
</evidence>
<dbReference type="SUPFAM" id="SSF81383">
    <property type="entry name" value="F-box domain"/>
    <property type="match status" value="1"/>
</dbReference>
<dbReference type="InterPro" id="IPR001810">
    <property type="entry name" value="F-box_dom"/>
</dbReference>
<dbReference type="PROSITE" id="PS50181">
    <property type="entry name" value="FBOX"/>
    <property type="match status" value="1"/>
</dbReference>
<name>A0AAV1BG84_VICFA</name>
<proteinExistence type="predicted"/>
<dbReference type="Proteomes" id="UP001157006">
    <property type="component" value="Chromosome 6"/>
</dbReference>
<dbReference type="Pfam" id="PF00646">
    <property type="entry name" value="F-box"/>
    <property type="match status" value="1"/>
</dbReference>
<dbReference type="InterPro" id="IPR036047">
    <property type="entry name" value="F-box-like_dom_sf"/>
</dbReference>
<gene>
    <name evidence="3" type="ORF">VFH_VI200560</name>
</gene>
<dbReference type="NCBIfam" id="TIGR01640">
    <property type="entry name" value="F_box_assoc_1"/>
    <property type="match status" value="1"/>
</dbReference>
<dbReference type="CDD" id="cd22157">
    <property type="entry name" value="F-box_AtFBW1-like"/>
    <property type="match status" value="1"/>
</dbReference>
<dbReference type="EMBL" id="OX451741">
    <property type="protein sequence ID" value="CAI8620057.1"/>
    <property type="molecule type" value="Genomic_DNA"/>
</dbReference>
<accession>A0AAV1BG84</accession>
<protein>
    <recommendedName>
        <fullName evidence="2">F-box domain-containing protein</fullName>
    </recommendedName>
</protein>
<evidence type="ECO:0000313" key="4">
    <source>
        <dbReference type="Proteomes" id="UP001157006"/>
    </source>
</evidence>
<dbReference type="AlphaFoldDB" id="A0AAV1BG84"/>
<dbReference type="PANTHER" id="PTHR31672:SF13">
    <property type="entry name" value="F-BOX PROTEIN CPR30-LIKE"/>
    <property type="match status" value="1"/>
</dbReference>
<feature type="compositionally biased region" description="Basic and acidic residues" evidence="1">
    <location>
        <begin position="11"/>
        <end position="24"/>
    </location>
</feature>
<evidence type="ECO:0000259" key="2">
    <source>
        <dbReference type="PROSITE" id="PS50181"/>
    </source>
</evidence>
<sequence>MAKKKALLRKKQPEPRRKQPEPQRKKQGQVSVDDLPLDLVEEILCRLPVKKLIQLRCVCKSWNSLFSENSSFAKKHLRWSTSKQSRHHLFVKSGNFVDLQSPLSTIFTSRDVTMSVYSLRAILKKGESDRDGGGYVSTCDGIICYTIDASTAAALLFNPSIRKFIILPPLEFPDLPSFNILYTLVYDRFINNYKVIARIDHYTKSHVSVYTFGTHHWRRIQDFPSPDQLLVDKYSNFELMCSSTGIFVNDSVNWLTSQFIVSLDLENESYQKLSLPVSNVRFGTLRGCLITLGTLRGCLSLLIPMMDTDTFSDIWIMKEFGNQNSWTKLLSIPYLKAWGRFRYSKVLYISDDDQVLMEIFICRKLQYILVVYDSINNTFNFPEFQDKIHNCIPVIYVESLISPF</sequence>
<dbReference type="InterPro" id="IPR006527">
    <property type="entry name" value="F-box-assoc_dom_typ1"/>
</dbReference>
<reference evidence="3 4" key="1">
    <citation type="submission" date="2023-01" db="EMBL/GenBank/DDBJ databases">
        <authorList>
            <person name="Kreplak J."/>
        </authorList>
    </citation>
    <scope>NUCLEOTIDE SEQUENCE [LARGE SCALE GENOMIC DNA]</scope>
</reference>
<feature type="domain" description="F-box" evidence="2">
    <location>
        <begin position="29"/>
        <end position="75"/>
    </location>
</feature>
<feature type="compositionally biased region" description="Basic residues" evidence="1">
    <location>
        <begin position="1"/>
        <end position="10"/>
    </location>
</feature>
<dbReference type="Gene3D" id="1.20.1280.50">
    <property type="match status" value="1"/>
</dbReference>
<dbReference type="InterPro" id="IPR017451">
    <property type="entry name" value="F-box-assoc_interact_dom"/>
</dbReference>
<dbReference type="InterPro" id="IPR050796">
    <property type="entry name" value="SCF_F-box_component"/>
</dbReference>
<feature type="region of interest" description="Disordered" evidence="1">
    <location>
        <begin position="1"/>
        <end position="30"/>
    </location>
</feature>
<dbReference type="SMART" id="SM00256">
    <property type="entry name" value="FBOX"/>
    <property type="match status" value="1"/>
</dbReference>
<dbReference type="PANTHER" id="PTHR31672">
    <property type="entry name" value="BNACNNG10540D PROTEIN"/>
    <property type="match status" value="1"/>
</dbReference>
<organism evidence="3 4">
    <name type="scientific">Vicia faba</name>
    <name type="common">Broad bean</name>
    <name type="synonym">Faba vulgaris</name>
    <dbReference type="NCBI Taxonomy" id="3906"/>
    <lineage>
        <taxon>Eukaryota</taxon>
        <taxon>Viridiplantae</taxon>
        <taxon>Streptophyta</taxon>
        <taxon>Embryophyta</taxon>
        <taxon>Tracheophyta</taxon>
        <taxon>Spermatophyta</taxon>
        <taxon>Magnoliopsida</taxon>
        <taxon>eudicotyledons</taxon>
        <taxon>Gunneridae</taxon>
        <taxon>Pentapetalae</taxon>
        <taxon>rosids</taxon>
        <taxon>fabids</taxon>
        <taxon>Fabales</taxon>
        <taxon>Fabaceae</taxon>
        <taxon>Papilionoideae</taxon>
        <taxon>50 kb inversion clade</taxon>
        <taxon>NPAAA clade</taxon>
        <taxon>Hologalegina</taxon>
        <taxon>IRL clade</taxon>
        <taxon>Fabeae</taxon>
        <taxon>Vicia</taxon>
    </lineage>
</organism>